<evidence type="ECO:0000313" key="3">
    <source>
        <dbReference type="Proteomes" id="UP000662857"/>
    </source>
</evidence>
<dbReference type="KEGG" id="nhy:JQS43_10655"/>
<protein>
    <submittedName>
        <fullName evidence="2">AIPR family protein</fullName>
    </submittedName>
</protein>
<dbReference type="Pfam" id="PF10592">
    <property type="entry name" value="AIPR"/>
    <property type="match status" value="1"/>
</dbReference>
<dbReference type="InterPro" id="IPR018891">
    <property type="entry name" value="AIPR_C"/>
</dbReference>
<reference evidence="2" key="1">
    <citation type="submission" date="2021-02" db="EMBL/GenBank/DDBJ databases">
        <title>Natrosporangium hydrolyticum gen. nov., sp. nov, a haloalkaliphilic actinobacterium from a soda solonchak soil.</title>
        <authorList>
            <person name="Sorokin D.Y."/>
            <person name="Khijniak T.V."/>
            <person name="Zakharycheva A.P."/>
            <person name="Boueva O.V."/>
            <person name="Ariskina E.V."/>
            <person name="Hahnke R.L."/>
            <person name="Bunk B."/>
            <person name="Sproer C."/>
            <person name="Schumann P."/>
            <person name="Evtushenko L.I."/>
            <person name="Kublanov I.V."/>
        </authorList>
    </citation>
    <scope>NUCLEOTIDE SEQUENCE</scope>
    <source>
        <strain evidence="2">DSM 106523</strain>
    </source>
</reference>
<dbReference type="AlphaFoldDB" id="A0A895YN10"/>
<organism evidence="2 3">
    <name type="scientific">Natronosporangium hydrolyticum</name>
    <dbReference type="NCBI Taxonomy" id="2811111"/>
    <lineage>
        <taxon>Bacteria</taxon>
        <taxon>Bacillati</taxon>
        <taxon>Actinomycetota</taxon>
        <taxon>Actinomycetes</taxon>
        <taxon>Micromonosporales</taxon>
        <taxon>Micromonosporaceae</taxon>
        <taxon>Natronosporangium</taxon>
    </lineage>
</organism>
<evidence type="ECO:0000259" key="1">
    <source>
        <dbReference type="Pfam" id="PF10592"/>
    </source>
</evidence>
<dbReference type="EMBL" id="CP070499">
    <property type="protein sequence ID" value="QSB16693.1"/>
    <property type="molecule type" value="Genomic_DNA"/>
</dbReference>
<gene>
    <name evidence="2" type="ORF">JQS43_10655</name>
</gene>
<dbReference type="RefSeq" id="WP_239678921.1">
    <property type="nucleotide sequence ID" value="NZ_CP070499.1"/>
</dbReference>
<accession>A0A895YN10</accession>
<keyword evidence="3" id="KW-1185">Reference proteome</keyword>
<proteinExistence type="predicted"/>
<name>A0A895YN10_9ACTN</name>
<sequence>MSLQVTQVAAKIERDYQDLIDLSDVGAHAQRAHLHTRGLAALAVQMVTGRDPVDASAAIVDGGDDNGIDAIWVDEATPWIVLVQSKWRQHGRGGIDLGDMHKFVDGLKALTEERFERFNAKVKPFAAQLTAALREVNLRITVVVVTTGASTLGEHSQRVFDDVAEQMNDPTEQVELRVLGLAEVHRFLVEGMRVQADVDVTLANWGPLDGPYQAFYGAASASEVAGWYEQHGDRLFDGNIRRALGLTSANRSIVATLRKTPGHFWYFNNGITVLCQKIEKTAAGGVMRTFGQFSLTGITVVNGAQTVASIAEAARHDPAVVEQAQVLVRLISLDDVAADFGEQVTRATNTQNTVEARDFVALDSLQSTLREDFALRLGKRYSVKRGEDQPVGAEGCSVVEAADALACAHPDPSFAVLAKRERGMLLETGDGYYRQLFTSDLAAELLWRHVEVLRLVDAVLAERKTELAGRAKTVAVHGNRLTAHLVFRAMAATDEPDERTDRGVRDLTRVMLGHLIDEVEAAFPDNYVTSLFKNTTKCRQLATVIQGRMAMAG</sequence>
<feature type="domain" description="Abortive phage infection protein C-terminal" evidence="1">
    <location>
        <begin position="236"/>
        <end position="387"/>
    </location>
</feature>
<evidence type="ECO:0000313" key="2">
    <source>
        <dbReference type="EMBL" id="QSB16693.1"/>
    </source>
</evidence>
<dbReference type="Proteomes" id="UP000662857">
    <property type="component" value="Chromosome"/>
</dbReference>